<evidence type="ECO:0000256" key="2">
    <source>
        <dbReference type="ARBA" id="ARBA00004613"/>
    </source>
</evidence>
<protein>
    <recommendedName>
        <fullName evidence="4">Flagellar hook-associated protein 1</fullName>
    </recommendedName>
</protein>
<dbReference type="PANTHER" id="PTHR30033:SF1">
    <property type="entry name" value="FLAGELLAR HOOK-ASSOCIATED PROTEIN 1"/>
    <property type="match status" value="1"/>
</dbReference>
<evidence type="ECO:0000313" key="9">
    <source>
        <dbReference type="EMBL" id="SDN42319.1"/>
    </source>
</evidence>
<comment type="similarity">
    <text evidence="3">Belongs to the flagella basal body rod proteins family.</text>
</comment>
<dbReference type="InterPro" id="IPR053927">
    <property type="entry name" value="FlgK_helical"/>
</dbReference>
<evidence type="ECO:0000256" key="1">
    <source>
        <dbReference type="ARBA" id="ARBA00004365"/>
    </source>
</evidence>
<keyword evidence="6" id="KW-0975">Bacterial flagellum</keyword>
<keyword evidence="9" id="KW-0966">Cell projection</keyword>
<keyword evidence="9" id="KW-0282">Flagellum</keyword>
<dbReference type="GO" id="GO:0044780">
    <property type="term" value="P:bacterial-type flagellum assembly"/>
    <property type="evidence" value="ECO:0007669"/>
    <property type="project" value="InterPro"/>
</dbReference>
<dbReference type="PANTHER" id="PTHR30033">
    <property type="entry name" value="FLAGELLAR HOOK-ASSOCIATED PROTEIN 1"/>
    <property type="match status" value="1"/>
</dbReference>
<feature type="domain" description="Flagellar basal-body/hook protein C-terminal" evidence="7">
    <location>
        <begin position="445"/>
        <end position="483"/>
    </location>
</feature>
<evidence type="ECO:0000259" key="7">
    <source>
        <dbReference type="Pfam" id="PF06429"/>
    </source>
</evidence>
<evidence type="ECO:0000256" key="5">
    <source>
        <dbReference type="ARBA" id="ARBA00022525"/>
    </source>
</evidence>
<name>A0A1H0B9K5_9HYPH</name>
<dbReference type="GO" id="GO:0009424">
    <property type="term" value="C:bacterial-type flagellum hook"/>
    <property type="evidence" value="ECO:0007669"/>
    <property type="project" value="InterPro"/>
</dbReference>
<dbReference type="InterPro" id="IPR010930">
    <property type="entry name" value="Flg_bb/hook_C_dom"/>
</dbReference>
<dbReference type="Proteomes" id="UP000198704">
    <property type="component" value="Unassembled WGS sequence"/>
</dbReference>
<keyword evidence="9" id="KW-0969">Cilium</keyword>
<proteinExistence type="inferred from homology"/>
<evidence type="ECO:0000256" key="4">
    <source>
        <dbReference type="ARBA" id="ARBA00016244"/>
    </source>
</evidence>
<dbReference type="NCBIfam" id="TIGR02492">
    <property type="entry name" value="flgK_ends"/>
    <property type="match status" value="1"/>
</dbReference>
<organism evidence="9 10">
    <name type="scientific">Methylobacterium phyllostachyos</name>
    <dbReference type="NCBI Taxonomy" id="582672"/>
    <lineage>
        <taxon>Bacteria</taxon>
        <taxon>Pseudomonadati</taxon>
        <taxon>Pseudomonadota</taxon>
        <taxon>Alphaproteobacteria</taxon>
        <taxon>Hyphomicrobiales</taxon>
        <taxon>Methylobacteriaceae</taxon>
        <taxon>Methylobacterium</taxon>
    </lineage>
</organism>
<accession>A0A1H0B9K5</accession>
<dbReference type="AlphaFoldDB" id="A0A1H0B9K5"/>
<gene>
    <name evidence="9" type="ORF">SAMN05216360_10894</name>
</gene>
<dbReference type="GO" id="GO:0005576">
    <property type="term" value="C:extracellular region"/>
    <property type="evidence" value="ECO:0007669"/>
    <property type="project" value="UniProtKB-SubCell"/>
</dbReference>
<sequence>MSLSVALNTARGSLLSNGTQTDTVSRNVSGVGDASYSRKTASLITTDGAVRVVVARVSNTALFDKMIGSTSELAGRQAILDGLTKLQETVGDTQEDGSVAAKVSVLNQALSNAANQPNDQNLAKAAVAAAKDLALALNRASGTVQATRKIADDEIGASVQTINDLLAQFDKANKAVMTGTVTGADISDALDNRDKILAQLSQEISITTVVRANNDMAIYADNGSPLFDKVARPVTFAPTAAFAAGLSGNAVFIDGVQVTGSASLMPLQAGRIVGQIAVRDDIAVTYQAQLDAVAGGLIAAFAETDKDNPTTGTALAGLLTYAGGPTLPALGKAGLAASIQVNPKADPAQGGDSFTLRDGGMNAGSQYQYNTSGAAAFSDHLRALQTAFRLDRTFPANSELPLSTSVMTAAQASASWLEASRKAASGRVDTESAVLSSASTALSNATGVNRDDEIAQMLQLEKSYAASAKLIATVNAMLQSLLDAVR</sequence>
<feature type="domain" description="Flagellar hook-associated protein FlgK helical" evidence="8">
    <location>
        <begin position="84"/>
        <end position="306"/>
    </location>
</feature>
<dbReference type="GO" id="GO:0005198">
    <property type="term" value="F:structural molecule activity"/>
    <property type="evidence" value="ECO:0007669"/>
    <property type="project" value="InterPro"/>
</dbReference>
<dbReference type="EMBL" id="FNHS01000008">
    <property type="protein sequence ID" value="SDN42319.1"/>
    <property type="molecule type" value="Genomic_DNA"/>
</dbReference>
<dbReference type="InterPro" id="IPR002371">
    <property type="entry name" value="FlgK"/>
</dbReference>
<reference evidence="10" key="1">
    <citation type="submission" date="2016-10" db="EMBL/GenBank/DDBJ databases">
        <authorList>
            <person name="Varghese N."/>
            <person name="Submissions S."/>
        </authorList>
    </citation>
    <scope>NUCLEOTIDE SEQUENCE [LARGE SCALE GENOMIC DNA]</scope>
    <source>
        <strain evidence="10">BL47</strain>
    </source>
</reference>
<keyword evidence="5" id="KW-0964">Secreted</keyword>
<comment type="subcellular location">
    <subcellularLocation>
        <location evidence="1">Bacterial flagellum</location>
    </subcellularLocation>
    <subcellularLocation>
        <location evidence="2">Secreted</location>
    </subcellularLocation>
</comment>
<dbReference type="OrthoDB" id="7181295at2"/>
<evidence type="ECO:0000256" key="3">
    <source>
        <dbReference type="ARBA" id="ARBA00009677"/>
    </source>
</evidence>
<dbReference type="SUPFAM" id="SSF64518">
    <property type="entry name" value="Phase 1 flagellin"/>
    <property type="match status" value="1"/>
</dbReference>
<dbReference type="STRING" id="582672.SAMN05216360_10894"/>
<evidence type="ECO:0000259" key="8">
    <source>
        <dbReference type="Pfam" id="PF22638"/>
    </source>
</evidence>
<evidence type="ECO:0000313" key="10">
    <source>
        <dbReference type="Proteomes" id="UP000198704"/>
    </source>
</evidence>
<keyword evidence="10" id="KW-1185">Reference proteome</keyword>
<dbReference type="Pfam" id="PF22638">
    <property type="entry name" value="FlgK_D1"/>
    <property type="match status" value="1"/>
</dbReference>
<dbReference type="Pfam" id="PF06429">
    <property type="entry name" value="Flg_bbr_C"/>
    <property type="match status" value="1"/>
</dbReference>
<dbReference type="RefSeq" id="WP_091716665.1">
    <property type="nucleotide sequence ID" value="NZ_FNHS01000008.1"/>
</dbReference>
<evidence type="ECO:0000256" key="6">
    <source>
        <dbReference type="ARBA" id="ARBA00023143"/>
    </source>
</evidence>